<evidence type="ECO:0000313" key="1">
    <source>
        <dbReference type="EMBL" id="CAB3746416.1"/>
    </source>
</evidence>
<reference evidence="1 2" key="1">
    <citation type="submission" date="2020-04" db="EMBL/GenBank/DDBJ databases">
        <authorList>
            <person name="De Canck E."/>
        </authorList>
    </citation>
    <scope>NUCLEOTIDE SEQUENCE [LARGE SCALE GENOMIC DNA]</scope>
    <source>
        <strain evidence="1 2">LMG 29542</strain>
    </source>
</reference>
<dbReference type="Proteomes" id="UP000494363">
    <property type="component" value="Unassembled WGS sequence"/>
</dbReference>
<keyword evidence="2" id="KW-1185">Reference proteome</keyword>
<dbReference type="EMBL" id="CADIKH010000001">
    <property type="protein sequence ID" value="CAB3746416.1"/>
    <property type="molecule type" value="Genomic_DNA"/>
</dbReference>
<name>A0A6J5D164_9BURK</name>
<proteinExistence type="predicted"/>
<evidence type="ECO:0000313" key="2">
    <source>
        <dbReference type="Proteomes" id="UP000494363"/>
    </source>
</evidence>
<gene>
    <name evidence="1" type="ORF">LMG29542_00205</name>
</gene>
<sequence>MAKRNGLNMTVPVIDGEPIVKGKAPARLVGYYEIGKHESEFEGVKSTHDYVQLVFELFGPKYPKLPNGEPQRMKLEEKVSLSDKANFFKLMAMMNYSGKATHMAEFLGDPFIIEIFHNASQDGKRTYPSLKGKGKGYNITGPVYEDPATGETKTVDIPEPVSELKAFFWDGATKEDWDSIYIPGEYAERKDEKTGEVIAKAKSKNVIQERIKAALNWSEHSLFAVVG</sequence>
<protein>
    <submittedName>
        <fullName evidence="1">Uncharacterized protein</fullName>
    </submittedName>
</protein>
<organism evidence="1 2">
    <name type="scientific">Paraburkholderia humisilvae</name>
    <dbReference type="NCBI Taxonomy" id="627669"/>
    <lineage>
        <taxon>Bacteria</taxon>
        <taxon>Pseudomonadati</taxon>
        <taxon>Pseudomonadota</taxon>
        <taxon>Betaproteobacteria</taxon>
        <taxon>Burkholderiales</taxon>
        <taxon>Burkholderiaceae</taxon>
        <taxon>Paraburkholderia</taxon>
    </lineage>
</organism>
<dbReference type="AlphaFoldDB" id="A0A6J5D164"/>
<accession>A0A6J5D164</accession>